<reference evidence="2 3" key="1">
    <citation type="submission" date="2020-04" db="EMBL/GenBank/DDBJ databases">
        <authorList>
            <person name="Wallbank WR R."/>
            <person name="Pardo Diaz C."/>
            <person name="Kozak K."/>
            <person name="Martin S."/>
            <person name="Jiggins C."/>
            <person name="Moest M."/>
            <person name="Warren A I."/>
            <person name="Byers J.R.P. K."/>
            <person name="Montejo-Kovacevich G."/>
            <person name="Yen C E."/>
        </authorList>
    </citation>
    <scope>NUCLEOTIDE SEQUENCE [LARGE SCALE GENOMIC DNA]</scope>
</reference>
<feature type="compositionally biased region" description="Polar residues" evidence="1">
    <location>
        <begin position="86"/>
        <end position="100"/>
    </location>
</feature>
<evidence type="ECO:0000256" key="1">
    <source>
        <dbReference type="SAM" id="MobiDB-lite"/>
    </source>
</evidence>
<feature type="compositionally biased region" description="Polar residues" evidence="1">
    <location>
        <begin position="326"/>
        <end position="341"/>
    </location>
</feature>
<dbReference type="AlphaFoldDB" id="A0A8S0ZGZ6"/>
<sequence>MRKLRSLWCSHKKYCTTITPLRSYTPLSGYPNSRASYDLDRTYYTSTPNTYRQELATLQRQVNGLTLTLQTPHTPNTYQAHPPHTTPSDRNIAHSPSNNGRDYPRSEPPGHPTDEPVGPITALPAIKRDDPYETARVTEANVEPDKETDNFVDEEETTSEETRNVKDYEDLEYPQKEESEHEPETKIKQDDGKPMEVEQTSEYDTQNYPYNQNYEQTQETVDPQYQNQYDQNYEQPYTEQQQYENFEQYPQQFTDPNTQYDPAYENYQTDSNYQGDQNYDVSQYGQEYQIDQNAENYNKSHNENHDLQKQDDPNTETIQKEKGFEQNGSSRAQIDNNPSQS</sequence>
<feature type="compositionally biased region" description="Basic and acidic residues" evidence="1">
    <location>
        <begin position="160"/>
        <end position="196"/>
    </location>
</feature>
<feature type="compositionally biased region" description="Basic and acidic residues" evidence="1">
    <location>
        <begin position="298"/>
        <end position="324"/>
    </location>
</feature>
<evidence type="ECO:0000313" key="2">
    <source>
        <dbReference type="EMBL" id="CAB3232535.1"/>
    </source>
</evidence>
<dbReference type="OrthoDB" id="7377039at2759"/>
<protein>
    <submittedName>
        <fullName evidence="2">Uncharacterized protein</fullName>
    </submittedName>
</protein>
<accession>A0A8S0ZGZ6</accession>
<feature type="compositionally biased region" description="Polar residues" evidence="1">
    <location>
        <begin position="69"/>
        <end position="79"/>
    </location>
</feature>
<feature type="region of interest" description="Disordered" evidence="1">
    <location>
        <begin position="69"/>
        <end position="341"/>
    </location>
</feature>
<feature type="compositionally biased region" description="Polar residues" evidence="1">
    <location>
        <begin position="198"/>
        <end position="221"/>
    </location>
</feature>
<feature type="compositionally biased region" description="Polar residues" evidence="1">
    <location>
        <begin position="248"/>
        <end position="297"/>
    </location>
</feature>
<dbReference type="Proteomes" id="UP000494106">
    <property type="component" value="Unassembled WGS sequence"/>
</dbReference>
<proteinExistence type="predicted"/>
<feature type="compositionally biased region" description="Low complexity" evidence="1">
    <location>
        <begin position="222"/>
        <end position="244"/>
    </location>
</feature>
<dbReference type="EMBL" id="CADEBC010000478">
    <property type="protein sequence ID" value="CAB3232535.1"/>
    <property type="molecule type" value="Genomic_DNA"/>
</dbReference>
<comment type="caution">
    <text evidence="2">The sequence shown here is derived from an EMBL/GenBank/DDBJ whole genome shotgun (WGS) entry which is preliminary data.</text>
</comment>
<keyword evidence="3" id="KW-1185">Reference proteome</keyword>
<feature type="compositionally biased region" description="Acidic residues" evidence="1">
    <location>
        <begin position="150"/>
        <end position="159"/>
    </location>
</feature>
<name>A0A8S0ZGZ6_ARCPL</name>
<gene>
    <name evidence="2" type="ORF">APLA_LOCUS4881</name>
</gene>
<organism evidence="2 3">
    <name type="scientific">Arctia plantaginis</name>
    <name type="common">Wood tiger moth</name>
    <name type="synonym">Phalaena plantaginis</name>
    <dbReference type="NCBI Taxonomy" id="874455"/>
    <lineage>
        <taxon>Eukaryota</taxon>
        <taxon>Metazoa</taxon>
        <taxon>Ecdysozoa</taxon>
        <taxon>Arthropoda</taxon>
        <taxon>Hexapoda</taxon>
        <taxon>Insecta</taxon>
        <taxon>Pterygota</taxon>
        <taxon>Neoptera</taxon>
        <taxon>Endopterygota</taxon>
        <taxon>Lepidoptera</taxon>
        <taxon>Glossata</taxon>
        <taxon>Ditrysia</taxon>
        <taxon>Noctuoidea</taxon>
        <taxon>Erebidae</taxon>
        <taxon>Arctiinae</taxon>
        <taxon>Arctia</taxon>
    </lineage>
</organism>
<evidence type="ECO:0000313" key="3">
    <source>
        <dbReference type="Proteomes" id="UP000494106"/>
    </source>
</evidence>